<feature type="region of interest" description="Disordered" evidence="3">
    <location>
        <begin position="502"/>
        <end position="555"/>
    </location>
</feature>
<comment type="caution">
    <text evidence="5">The sequence shown here is derived from an EMBL/GenBank/DDBJ whole genome shotgun (WGS) entry which is preliminary data.</text>
</comment>
<feature type="domain" description="SH3" evidence="4">
    <location>
        <begin position="330"/>
        <end position="391"/>
    </location>
</feature>
<dbReference type="Pfam" id="PF00018">
    <property type="entry name" value="SH3_1"/>
    <property type="match status" value="1"/>
</dbReference>
<keyword evidence="6" id="KW-1185">Reference proteome</keyword>
<proteinExistence type="predicted"/>
<accession>A0AAD5RZI9</accession>
<evidence type="ECO:0000313" key="5">
    <source>
        <dbReference type="EMBL" id="KAJ2906428.1"/>
    </source>
</evidence>
<protein>
    <recommendedName>
        <fullName evidence="4">SH3 domain-containing protein</fullName>
    </recommendedName>
</protein>
<dbReference type="InterPro" id="IPR036028">
    <property type="entry name" value="SH3-like_dom_sf"/>
</dbReference>
<evidence type="ECO:0000313" key="6">
    <source>
        <dbReference type="Proteomes" id="UP001201980"/>
    </source>
</evidence>
<evidence type="ECO:0000256" key="2">
    <source>
        <dbReference type="PROSITE-ProRule" id="PRU00192"/>
    </source>
</evidence>
<feature type="compositionally biased region" description="Basic and acidic residues" evidence="3">
    <location>
        <begin position="526"/>
        <end position="555"/>
    </location>
</feature>
<dbReference type="InterPro" id="IPR001452">
    <property type="entry name" value="SH3_domain"/>
</dbReference>
<sequence length="555" mass="60130">MTTVMSATSSSPVTSPAAQVVSPSSSSTSSNPNHPTLPPLITSPPGPAPAPPRRTTLPRPMSHASKSRLSQYSTTGSIPSRSRPPSHVFPIYPSSLPYTLVRDFAYAPNHPLHYGPPPEPSRPLSGMTTPASEFDRRLSDPPQAWETTTKLGWESWQPEAFGKAPELAPISFSDGPPWSEDEDLQSPVVSSRHKKHKSTSATYSGRHQHKGPREERSASQGSATILNPENYDRERGYYAGTTGDGGERYYVSHGGEANGPGGEYVTYPPDQARHSTAAATTFPMAEQQPRQYAAESDSESSGKSSPGLQDYDESRYSRDYQFTITSPDEEMHGKAVALYDFARENENELPLVEGQVIWVSYRHGQGWLVAEDPKTQESGLVPEEYVRLLRDIEGGISSLTGQVEATAASPNDGGTPTQAEHNTTFTHTPTASNASNGYHQPVLSTFSTSSKDLELYPQHMLGGQAAHRPPQVVHYHGQRGGSQANTPTLQFHHDAGTFIRRGSQDAASGKSRDSGSAKSQTLETLPDSKMESPAAEEKKGELPKPESRAVGMIDR</sequence>
<keyword evidence="1 2" id="KW-0728">SH3 domain</keyword>
<dbReference type="Gene3D" id="2.30.30.40">
    <property type="entry name" value="SH3 Domains"/>
    <property type="match status" value="1"/>
</dbReference>
<dbReference type="PROSITE" id="PS50002">
    <property type="entry name" value="SH3"/>
    <property type="match status" value="1"/>
</dbReference>
<feature type="compositionally biased region" description="Pro residues" evidence="3">
    <location>
        <begin position="35"/>
        <end position="52"/>
    </location>
</feature>
<name>A0AAD5RZI9_9PEZI</name>
<dbReference type="Proteomes" id="UP001201980">
    <property type="component" value="Unassembled WGS sequence"/>
</dbReference>
<feature type="region of interest" description="Disordered" evidence="3">
    <location>
        <begin position="1"/>
        <end position="86"/>
    </location>
</feature>
<dbReference type="SMART" id="SM00326">
    <property type="entry name" value="SH3"/>
    <property type="match status" value="1"/>
</dbReference>
<gene>
    <name evidence="5" type="ORF">MKZ38_001788</name>
</gene>
<feature type="region of interest" description="Disordered" evidence="3">
    <location>
        <begin position="286"/>
        <end position="315"/>
    </location>
</feature>
<feature type="compositionally biased region" description="Polar residues" evidence="3">
    <location>
        <begin position="218"/>
        <end position="227"/>
    </location>
</feature>
<feature type="region of interest" description="Disordered" evidence="3">
    <location>
        <begin position="164"/>
        <end position="269"/>
    </location>
</feature>
<feature type="region of interest" description="Disordered" evidence="3">
    <location>
        <begin position="406"/>
        <end position="441"/>
    </location>
</feature>
<evidence type="ECO:0000256" key="1">
    <source>
        <dbReference type="ARBA" id="ARBA00022443"/>
    </source>
</evidence>
<dbReference type="EMBL" id="JAKWBI020000014">
    <property type="protein sequence ID" value="KAJ2906428.1"/>
    <property type="molecule type" value="Genomic_DNA"/>
</dbReference>
<feature type="region of interest" description="Disordered" evidence="3">
    <location>
        <begin position="114"/>
        <end position="143"/>
    </location>
</feature>
<evidence type="ECO:0000259" key="4">
    <source>
        <dbReference type="PROSITE" id="PS50002"/>
    </source>
</evidence>
<evidence type="ECO:0000256" key="3">
    <source>
        <dbReference type="SAM" id="MobiDB-lite"/>
    </source>
</evidence>
<feature type="compositionally biased region" description="Low complexity" evidence="3">
    <location>
        <begin position="1"/>
        <end position="30"/>
    </location>
</feature>
<dbReference type="AlphaFoldDB" id="A0AAD5RZI9"/>
<dbReference type="SUPFAM" id="SSF50044">
    <property type="entry name" value="SH3-domain"/>
    <property type="match status" value="1"/>
</dbReference>
<organism evidence="5 6">
    <name type="scientific">Zalerion maritima</name>
    <dbReference type="NCBI Taxonomy" id="339359"/>
    <lineage>
        <taxon>Eukaryota</taxon>
        <taxon>Fungi</taxon>
        <taxon>Dikarya</taxon>
        <taxon>Ascomycota</taxon>
        <taxon>Pezizomycotina</taxon>
        <taxon>Sordariomycetes</taxon>
        <taxon>Lulworthiomycetidae</taxon>
        <taxon>Lulworthiales</taxon>
        <taxon>Lulworthiaceae</taxon>
        <taxon>Zalerion</taxon>
    </lineage>
</organism>
<reference evidence="5" key="1">
    <citation type="submission" date="2022-07" db="EMBL/GenBank/DDBJ databases">
        <title>Draft genome sequence of Zalerion maritima ATCC 34329, a (micro)plastics degrading marine fungus.</title>
        <authorList>
            <person name="Paco A."/>
            <person name="Goncalves M.F.M."/>
            <person name="Rocha-Santos T.A.P."/>
            <person name="Alves A."/>
        </authorList>
    </citation>
    <scope>NUCLEOTIDE SEQUENCE</scope>
    <source>
        <strain evidence="5">ATCC 34329</strain>
    </source>
</reference>
<feature type="compositionally biased region" description="Polar residues" evidence="3">
    <location>
        <begin position="67"/>
        <end position="80"/>
    </location>
</feature>